<keyword evidence="3" id="KW-1185">Reference proteome</keyword>
<reference evidence="2 3" key="1">
    <citation type="submission" date="2021-06" db="EMBL/GenBank/DDBJ databases">
        <title>Caerostris extrusa draft genome.</title>
        <authorList>
            <person name="Kono N."/>
            <person name="Arakawa K."/>
        </authorList>
    </citation>
    <scope>NUCLEOTIDE SEQUENCE [LARGE SCALE GENOMIC DNA]</scope>
</reference>
<protein>
    <submittedName>
        <fullName evidence="2">Uncharacterized protein</fullName>
    </submittedName>
</protein>
<evidence type="ECO:0000256" key="1">
    <source>
        <dbReference type="SAM" id="MobiDB-lite"/>
    </source>
</evidence>
<name>A0AAV4QFS5_CAEEX</name>
<gene>
    <name evidence="2" type="ORF">CEXT_694861</name>
</gene>
<accession>A0AAV4QFS5</accession>
<proteinExistence type="predicted"/>
<organism evidence="2 3">
    <name type="scientific">Caerostris extrusa</name>
    <name type="common">Bark spider</name>
    <name type="synonym">Caerostris bankana</name>
    <dbReference type="NCBI Taxonomy" id="172846"/>
    <lineage>
        <taxon>Eukaryota</taxon>
        <taxon>Metazoa</taxon>
        <taxon>Ecdysozoa</taxon>
        <taxon>Arthropoda</taxon>
        <taxon>Chelicerata</taxon>
        <taxon>Arachnida</taxon>
        <taxon>Araneae</taxon>
        <taxon>Araneomorphae</taxon>
        <taxon>Entelegynae</taxon>
        <taxon>Araneoidea</taxon>
        <taxon>Araneidae</taxon>
        <taxon>Caerostris</taxon>
    </lineage>
</organism>
<dbReference type="EMBL" id="BPLR01006048">
    <property type="protein sequence ID" value="GIY07107.1"/>
    <property type="molecule type" value="Genomic_DNA"/>
</dbReference>
<feature type="compositionally biased region" description="Polar residues" evidence="1">
    <location>
        <begin position="59"/>
        <end position="73"/>
    </location>
</feature>
<comment type="caution">
    <text evidence="2">The sequence shown here is derived from an EMBL/GenBank/DDBJ whole genome shotgun (WGS) entry which is preliminary data.</text>
</comment>
<dbReference type="Proteomes" id="UP001054945">
    <property type="component" value="Unassembled WGS sequence"/>
</dbReference>
<evidence type="ECO:0000313" key="3">
    <source>
        <dbReference type="Proteomes" id="UP001054945"/>
    </source>
</evidence>
<feature type="region of interest" description="Disordered" evidence="1">
    <location>
        <begin position="49"/>
        <end position="73"/>
    </location>
</feature>
<dbReference type="AlphaFoldDB" id="A0AAV4QFS5"/>
<evidence type="ECO:0000313" key="2">
    <source>
        <dbReference type="EMBL" id="GIY07107.1"/>
    </source>
</evidence>
<sequence>MQQNGASRLCLIKNDLPKVEPSLLVLNPSHCDRPYAALDATKRISAINAKRPLAPEKASSLSKQADTNPVENH</sequence>